<comment type="caution">
    <text evidence="1">The sequence shown here is derived from an EMBL/GenBank/DDBJ whole genome shotgun (WGS) entry which is preliminary data.</text>
</comment>
<dbReference type="EMBL" id="BLXT01001440">
    <property type="protein sequence ID" value="GFN85668.1"/>
    <property type="molecule type" value="Genomic_DNA"/>
</dbReference>
<evidence type="ECO:0000313" key="1">
    <source>
        <dbReference type="EMBL" id="GFN85668.1"/>
    </source>
</evidence>
<gene>
    <name evidence="1" type="ORF">PoB_001217400</name>
</gene>
<accession>A0AAV3YUG4</accession>
<proteinExistence type="predicted"/>
<organism evidence="1 2">
    <name type="scientific">Plakobranchus ocellatus</name>
    <dbReference type="NCBI Taxonomy" id="259542"/>
    <lineage>
        <taxon>Eukaryota</taxon>
        <taxon>Metazoa</taxon>
        <taxon>Spiralia</taxon>
        <taxon>Lophotrochozoa</taxon>
        <taxon>Mollusca</taxon>
        <taxon>Gastropoda</taxon>
        <taxon>Heterobranchia</taxon>
        <taxon>Euthyneura</taxon>
        <taxon>Panpulmonata</taxon>
        <taxon>Sacoglossa</taxon>
        <taxon>Placobranchoidea</taxon>
        <taxon>Plakobranchidae</taxon>
        <taxon>Plakobranchus</taxon>
    </lineage>
</organism>
<keyword evidence="2" id="KW-1185">Reference proteome</keyword>
<reference evidence="1 2" key="1">
    <citation type="journal article" date="2021" name="Elife">
        <title>Chloroplast acquisition without the gene transfer in kleptoplastic sea slugs, Plakobranchus ocellatus.</title>
        <authorList>
            <person name="Maeda T."/>
            <person name="Takahashi S."/>
            <person name="Yoshida T."/>
            <person name="Shimamura S."/>
            <person name="Takaki Y."/>
            <person name="Nagai Y."/>
            <person name="Toyoda A."/>
            <person name="Suzuki Y."/>
            <person name="Arimoto A."/>
            <person name="Ishii H."/>
            <person name="Satoh N."/>
            <person name="Nishiyama T."/>
            <person name="Hasebe M."/>
            <person name="Maruyama T."/>
            <person name="Minagawa J."/>
            <person name="Obokata J."/>
            <person name="Shigenobu S."/>
        </authorList>
    </citation>
    <scope>NUCLEOTIDE SEQUENCE [LARGE SCALE GENOMIC DNA]</scope>
</reference>
<protein>
    <submittedName>
        <fullName evidence="1">Uncharacterized protein</fullName>
    </submittedName>
</protein>
<dbReference type="Proteomes" id="UP000735302">
    <property type="component" value="Unassembled WGS sequence"/>
</dbReference>
<name>A0AAV3YUG4_9GAST</name>
<dbReference type="AlphaFoldDB" id="A0AAV3YUG4"/>
<sequence length="130" mass="15255">MYCTCIQSHYPDFYNKNYIIYKLKDKLVKHFKFGINLWQHKYPRTSDLVYSHEIPTGQTVGVAFENAISEERTVIEAAMVIRHADLDRCKESQQLPWPPADKDQRTETKQLPELLATFLSFLYSKNGKPQ</sequence>
<evidence type="ECO:0000313" key="2">
    <source>
        <dbReference type="Proteomes" id="UP000735302"/>
    </source>
</evidence>